<sequence length="582" mass="61050">MRTVIEHRGEDAGALSPVELEILRTTLLAYPDELGAVLANAAPTVEISQGREYAIAIADASGAIVATDDPLQTASMAQTVGHVVEYFEFDLHDGDVILTNDPYAGGTRLQDVTLTAPLTIDDELVLFLAARVRVADVGGQVTGSLNPAATEILAEGHPATPVKIQRHGRPVRDMLHVFLLNGRRAEETRRTLEAGIAALELGQRRLTELIGRYGVETVRGALAYAQDYSEQLARNAIAAWEPGAYEGEQTLRLDADAGGPVTVRLAATVDETRLVLDFSRSDDQRQLFVNSSAGSTASCAVGAVLAMLGDTVPANSGLLRAVQVRTRPGSVVHPVNPAPVGWGPMHCGNEVTELVATTLRPAAAHPVPALTVPRPLVLSRPADDRSHQLDLGRWGVGGASAVPEGDGWGRPQLATRAQLPSVEQWETEHAMRIERLELVQDSPGAGRWRGAPGVEAIVVLAPDRLFTLWTQASGAAVGGLAGGAPGDPGEVAFHTPEGWQPAPHSAADTAIAADRLRLRLAGGGGCGDPAERARTAVVDDVLDGVISPATARDVYGLSADELDAAIQDLPAGQGAQIGGDRV</sequence>
<evidence type="ECO:0000313" key="3">
    <source>
        <dbReference type="Proteomes" id="UP000008229"/>
    </source>
</evidence>
<dbReference type="PANTHER" id="PTHR11365">
    <property type="entry name" value="5-OXOPROLINASE RELATED"/>
    <property type="match status" value="1"/>
</dbReference>
<gene>
    <name evidence="2" type="ordered locus">Cwoe_2131</name>
</gene>
<name>D3F589_CONWI</name>
<dbReference type="Pfam" id="PF02538">
    <property type="entry name" value="Hydantoinase_B"/>
    <property type="match status" value="1"/>
</dbReference>
<dbReference type="KEGG" id="cwo:Cwoe_2131"/>
<dbReference type="InterPro" id="IPR045079">
    <property type="entry name" value="Oxoprolinase-like"/>
</dbReference>
<protein>
    <submittedName>
        <fullName evidence="2">5-oxoprolinase (ATP-hydrolyzing)</fullName>
        <ecNumber evidence="2">3.5.2.9</ecNumber>
    </submittedName>
</protein>
<feature type="domain" description="Hydantoinase B/oxoprolinase" evidence="1">
    <location>
        <begin position="17"/>
        <end position="529"/>
    </location>
</feature>
<dbReference type="InterPro" id="IPR003692">
    <property type="entry name" value="Hydantoinase_B"/>
</dbReference>
<keyword evidence="2" id="KW-0378">Hydrolase</keyword>
<accession>D3F589</accession>
<dbReference type="HOGENOM" id="CLU_020413_1_0_11"/>
<dbReference type="eggNOG" id="COG0146">
    <property type="taxonomic scope" value="Bacteria"/>
</dbReference>
<dbReference type="PANTHER" id="PTHR11365:SF23">
    <property type="entry name" value="HYPOTHETICAL 5-OXOPROLINASE (EUROFUNG)-RELATED"/>
    <property type="match status" value="1"/>
</dbReference>
<dbReference type="EMBL" id="CP001854">
    <property type="protein sequence ID" value="ADB50556.1"/>
    <property type="molecule type" value="Genomic_DNA"/>
</dbReference>
<dbReference type="EC" id="3.5.2.9" evidence="2"/>
<dbReference type="GO" id="GO:0005829">
    <property type="term" value="C:cytosol"/>
    <property type="evidence" value="ECO:0007669"/>
    <property type="project" value="TreeGrafter"/>
</dbReference>
<proteinExistence type="predicted"/>
<evidence type="ECO:0000313" key="2">
    <source>
        <dbReference type="EMBL" id="ADB50556.1"/>
    </source>
</evidence>
<dbReference type="OrthoDB" id="102473at2"/>
<organism evidence="2 3">
    <name type="scientific">Conexibacter woesei (strain DSM 14684 / CCUG 47730 / CIP 108061 / JCM 11494 / NBRC 100937 / ID131577)</name>
    <dbReference type="NCBI Taxonomy" id="469383"/>
    <lineage>
        <taxon>Bacteria</taxon>
        <taxon>Bacillati</taxon>
        <taxon>Actinomycetota</taxon>
        <taxon>Thermoleophilia</taxon>
        <taxon>Solirubrobacterales</taxon>
        <taxon>Conexibacteraceae</taxon>
        <taxon>Conexibacter</taxon>
    </lineage>
</organism>
<reference evidence="3" key="2">
    <citation type="submission" date="2010-01" db="EMBL/GenBank/DDBJ databases">
        <title>The complete genome of Conexibacter woesei DSM 14684.</title>
        <authorList>
            <consortium name="US DOE Joint Genome Institute (JGI-PGF)"/>
            <person name="Lucas S."/>
            <person name="Copeland A."/>
            <person name="Lapidus A."/>
            <person name="Glavina del Rio T."/>
            <person name="Dalin E."/>
            <person name="Tice H."/>
            <person name="Bruce D."/>
            <person name="Goodwin L."/>
            <person name="Pitluck S."/>
            <person name="Kyrpides N."/>
            <person name="Mavromatis K."/>
            <person name="Ivanova N."/>
            <person name="Mikhailova N."/>
            <person name="Chertkov O."/>
            <person name="Brettin T."/>
            <person name="Detter J.C."/>
            <person name="Han C."/>
            <person name="Larimer F."/>
            <person name="Land M."/>
            <person name="Hauser L."/>
            <person name="Markowitz V."/>
            <person name="Cheng J.-F."/>
            <person name="Hugenholtz P."/>
            <person name="Woyke T."/>
            <person name="Wu D."/>
            <person name="Pukall R."/>
            <person name="Steenblock K."/>
            <person name="Schneider S."/>
            <person name="Klenk H.-P."/>
            <person name="Eisen J.A."/>
        </authorList>
    </citation>
    <scope>NUCLEOTIDE SEQUENCE [LARGE SCALE GENOMIC DNA]</scope>
    <source>
        <strain evidence="3">DSM 14684 / CIP 108061 / JCM 11494 / NBRC 100937 / ID131577</strain>
    </source>
</reference>
<dbReference type="GO" id="GO:0017168">
    <property type="term" value="F:5-oxoprolinase (ATP-hydrolyzing) activity"/>
    <property type="evidence" value="ECO:0007669"/>
    <property type="project" value="UniProtKB-EC"/>
</dbReference>
<dbReference type="STRING" id="469383.Cwoe_2131"/>
<evidence type="ECO:0000259" key="1">
    <source>
        <dbReference type="Pfam" id="PF02538"/>
    </source>
</evidence>
<dbReference type="AlphaFoldDB" id="D3F589"/>
<dbReference type="Proteomes" id="UP000008229">
    <property type="component" value="Chromosome"/>
</dbReference>
<keyword evidence="3" id="KW-1185">Reference proteome</keyword>
<reference evidence="2 3" key="1">
    <citation type="journal article" date="2010" name="Stand. Genomic Sci.">
        <title>Complete genome sequence of Conexibacter woesei type strain (ID131577).</title>
        <authorList>
            <person name="Pukall R."/>
            <person name="Lapidus A."/>
            <person name="Glavina Del Rio T."/>
            <person name="Copeland A."/>
            <person name="Tice H."/>
            <person name="Cheng J.-F."/>
            <person name="Lucas S."/>
            <person name="Chen F."/>
            <person name="Nolan M."/>
            <person name="Bruce D."/>
            <person name="Goodwin L."/>
            <person name="Pitluck S."/>
            <person name="Mavromatis K."/>
            <person name="Ivanova N."/>
            <person name="Ovchinnikova G."/>
            <person name="Pati A."/>
            <person name="Chen A."/>
            <person name="Palaniappan K."/>
            <person name="Land M."/>
            <person name="Hauser L."/>
            <person name="Chang Y.-J."/>
            <person name="Jeffries C.D."/>
            <person name="Chain P."/>
            <person name="Meincke L."/>
            <person name="Sims D."/>
            <person name="Brettin T."/>
            <person name="Detter J.C."/>
            <person name="Rohde M."/>
            <person name="Goeker M."/>
            <person name="Bristow J."/>
            <person name="Eisen J.A."/>
            <person name="Markowitz V."/>
            <person name="Kyrpides N.C."/>
            <person name="Klenk H.-P."/>
            <person name="Hugenholtz P."/>
        </authorList>
    </citation>
    <scope>NUCLEOTIDE SEQUENCE [LARGE SCALE GENOMIC DNA]</scope>
    <source>
        <strain evidence="3">DSM 14684 / CIP 108061 / JCM 11494 / NBRC 100937 / ID131577</strain>
    </source>
</reference>
<dbReference type="RefSeq" id="WP_012933607.1">
    <property type="nucleotide sequence ID" value="NC_013739.1"/>
</dbReference>
<dbReference type="GO" id="GO:0006749">
    <property type="term" value="P:glutathione metabolic process"/>
    <property type="evidence" value="ECO:0007669"/>
    <property type="project" value="TreeGrafter"/>
</dbReference>